<accession>A0A0K2TAH3</accession>
<dbReference type="InterPro" id="IPR029063">
    <property type="entry name" value="SAM-dependent_MTases_sf"/>
</dbReference>
<keyword evidence="2 4" id="KW-0489">Methyltransferase</keyword>
<dbReference type="PANTHER" id="PTHR22809">
    <property type="entry name" value="METHYLTRANSFERASE-RELATED"/>
    <property type="match status" value="1"/>
</dbReference>
<evidence type="ECO:0000256" key="3">
    <source>
        <dbReference type="ARBA" id="ARBA00022679"/>
    </source>
</evidence>
<evidence type="ECO:0000256" key="2">
    <source>
        <dbReference type="ARBA" id="ARBA00022603"/>
    </source>
</evidence>
<dbReference type="PIRSF" id="PIRSF037755">
    <property type="entry name" value="Mettl2_prd"/>
    <property type="match status" value="1"/>
</dbReference>
<evidence type="ECO:0000256" key="1">
    <source>
        <dbReference type="ARBA" id="ARBA00009725"/>
    </source>
</evidence>
<dbReference type="Gene3D" id="3.40.50.150">
    <property type="entry name" value="Vaccinia Virus protein VP39"/>
    <property type="match status" value="1"/>
</dbReference>
<dbReference type="EMBL" id="HACA01005728">
    <property type="protein sequence ID" value="CDW23089.1"/>
    <property type="molecule type" value="Transcribed_RNA"/>
</dbReference>
<dbReference type="SUPFAM" id="SSF53335">
    <property type="entry name" value="S-adenosyl-L-methionine-dependent methyltransferases"/>
    <property type="match status" value="1"/>
</dbReference>
<comment type="similarity">
    <text evidence="1 4">Belongs to the methyltransferase superfamily. METL family.</text>
</comment>
<dbReference type="Pfam" id="PF13489">
    <property type="entry name" value="Methyltransf_23"/>
    <property type="match status" value="1"/>
</dbReference>
<dbReference type="CDD" id="cd02440">
    <property type="entry name" value="AdoMet_MTases"/>
    <property type="match status" value="1"/>
</dbReference>
<protein>
    <recommendedName>
        <fullName evidence="4">tRNA N(3)-methylcytidine methyltransferase</fullName>
        <ecNumber evidence="4">2.1.1.-</ecNumber>
    </recommendedName>
</protein>
<sequence length="301" mass="35196">MDEVTDNKRPLFGNRHLTKEKDVFSHNAWDDVEWDEEQEAQAKASVAANSKIKLTSDEILELEKKAGSHWDSFYGIHQNRFFKDRNWLFTEFPELNNLKDNEPEMDMNILEMGCGVGNSVFPILESNTYPHLKMYCCDFSSTAIKILKENEKYTSDPRVKAFVCDLTDSISWINNAPFQESSLDIILAIFVLSALDPKTMDTAVKNISKYLKPGGIVAFRDYGRYDLAQLRFKDGKCLGDDFYMRGDRTRCYFFTREYLTELFAKNGFEVLECKYDRRLQVNRGKQLKMYRVWVQAKFKKK</sequence>
<dbReference type="EC" id="2.1.1.-" evidence="4"/>
<dbReference type="AlphaFoldDB" id="A0A0K2TAH3"/>
<comment type="function">
    <text evidence="4">S-adenosyl-L-methionine-dependent methyltransferase.</text>
</comment>
<dbReference type="GO" id="GO:0052735">
    <property type="term" value="F:tRNA (cytidine-3-)-methyltransferase activity"/>
    <property type="evidence" value="ECO:0007669"/>
    <property type="project" value="TreeGrafter"/>
</dbReference>
<dbReference type="PANTHER" id="PTHR22809:SF11">
    <property type="entry name" value="TRNA N(3)-METHYLCYTIDINE METHYLTRANSFERASE METTL2"/>
    <property type="match status" value="1"/>
</dbReference>
<dbReference type="GO" id="GO:0032259">
    <property type="term" value="P:methylation"/>
    <property type="evidence" value="ECO:0007669"/>
    <property type="project" value="UniProtKB-KW"/>
</dbReference>
<evidence type="ECO:0000313" key="5">
    <source>
        <dbReference type="EMBL" id="CDW23089.1"/>
    </source>
</evidence>
<dbReference type="OrthoDB" id="417697at2759"/>
<evidence type="ECO:0000256" key="4">
    <source>
        <dbReference type="PIRNR" id="PIRNR037755"/>
    </source>
</evidence>
<keyword evidence="3 4" id="KW-0808">Transferase</keyword>
<proteinExistence type="inferred from homology"/>
<organism evidence="5">
    <name type="scientific">Lepeophtheirus salmonis</name>
    <name type="common">Salmon louse</name>
    <name type="synonym">Caligus salmonis</name>
    <dbReference type="NCBI Taxonomy" id="72036"/>
    <lineage>
        <taxon>Eukaryota</taxon>
        <taxon>Metazoa</taxon>
        <taxon>Ecdysozoa</taxon>
        <taxon>Arthropoda</taxon>
        <taxon>Crustacea</taxon>
        <taxon>Multicrustacea</taxon>
        <taxon>Hexanauplia</taxon>
        <taxon>Copepoda</taxon>
        <taxon>Siphonostomatoida</taxon>
        <taxon>Caligidae</taxon>
        <taxon>Lepeophtheirus</taxon>
    </lineage>
</organism>
<reference evidence="5" key="1">
    <citation type="submission" date="2014-05" db="EMBL/GenBank/DDBJ databases">
        <authorList>
            <person name="Chronopoulou M."/>
        </authorList>
    </citation>
    <scope>NUCLEOTIDE SEQUENCE</scope>
    <source>
        <tissue evidence="5">Whole organism</tissue>
    </source>
</reference>
<dbReference type="InterPro" id="IPR026113">
    <property type="entry name" value="METTL2/6/8-like"/>
</dbReference>
<dbReference type="OMA" id="KHNACKT"/>
<name>A0A0K2TAH3_LEPSM</name>